<evidence type="ECO:0000256" key="1">
    <source>
        <dbReference type="SAM" id="MobiDB-lite"/>
    </source>
</evidence>
<feature type="region of interest" description="Disordered" evidence="1">
    <location>
        <begin position="1"/>
        <end position="34"/>
    </location>
</feature>
<gene>
    <name evidence="2" type="ORF">DYB25_000486</name>
</gene>
<evidence type="ECO:0000313" key="2">
    <source>
        <dbReference type="EMBL" id="RHY13826.1"/>
    </source>
</evidence>
<dbReference type="VEuPathDB" id="FungiDB:H257_06338"/>
<organism evidence="2 3">
    <name type="scientific">Aphanomyces astaci</name>
    <name type="common">Crayfish plague agent</name>
    <dbReference type="NCBI Taxonomy" id="112090"/>
    <lineage>
        <taxon>Eukaryota</taxon>
        <taxon>Sar</taxon>
        <taxon>Stramenopiles</taxon>
        <taxon>Oomycota</taxon>
        <taxon>Saprolegniomycetes</taxon>
        <taxon>Saprolegniales</taxon>
        <taxon>Verrucalvaceae</taxon>
        <taxon>Aphanomyces</taxon>
    </lineage>
</organism>
<protein>
    <recommendedName>
        <fullName evidence="4">Anaphase-promoting complex subunit 4</fullName>
    </recommendedName>
</protein>
<sequence length="225" mass="25049">MYSITDCNSSKMKDRTPSYVMNPPSSFSDTSTTYTPISPIPDEHHHVLASADTHGTILLHLWGNVCLARVDTSVTNIQHLYVLQDLSRVHVATITGQVVSYRLPTSTSKEILFVVAHHIREIQSLWAMITSALKQLKTEMHMYTLLCSGLCYPALELFLSQYLQAQSIGMSTSALSDLIEATEGFLLQLNRMQCAVRDTAVNMGLFLDWIAHTSASVTSRPTPFQ</sequence>
<dbReference type="EMBL" id="QUTA01005840">
    <property type="protein sequence ID" value="RHY13826.1"/>
    <property type="molecule type" value="Genomic_DNA"/>
</dbReference>
<proteinExistence type="predicted"/>
<accession>A0A397B6J5</accession>
<reference evidence="2 3" key="1">
    <citation type="submission" date="2018-08" db="EMBL/GenBank/DDBJ databases">
        <title>Aphanomyces genome sequencing and annotation.</title>
        <authorList>
            <person name="Minardi D."/>
            <person name="Oidtmann B."/>
            <person name="Van Der Giezen M."/>
            <person name="Studholme D.J."/>
        </authorList>
    </citation>
    <scope>NUCLEOTIDE SEQUENCE [LARGE SCALE GENOMIC DNA]</scope>
    <source>
        <strain evidence="2 3">Yx</strain>
    </source>
</reference>
<comment type="caution">
    <text evidence="2">The sequence shown here is derived from an EMBL/GenBank/DDBJ whole genome shotgun (WGS) entry which is preliminary data.</text>
</comment>
<evidence type="ECO:0000313" key="3">
    <source>
        <dbReference type="Proteomes" id="UP000266239"/>
    </source>
</evidence>
<feature type="compositionally biased region" description="Polar residues" evidence="1">
    <location>
        <begin position="1"/>
        <end position="10"/>
    </location>
</feature>
<name>A0A397B6J5_APHAT</name>
<dbReference type="Proteomes" id="UP000266239">
    <property type="component" value="Unassembled WGS sequence"/>
</dbReference>
<evidence type="ECO:0008006" key="4">
    <source>
        <dbReference type="Google" id="ProtNLM"/>
    </source>
</evidence>
<dbReference type="AlphaFoldDB" id="A0A397B6J5"/>